<organism evidence="6 7">
    <name type="scientific">Pygocentrus nattereri</name>
    <name type="common">Red-bellied piranha</name>
    <dbReference type="NCBI Taxonomy" id="42514"/>
    <lineage>
        <taxon>Eukaryota</taxon>
        <taxon>Metazoa</taxon>
        <taxon>Chordata</taxon>
        <taxon>Craniata</taxon>
        <taxon>Vertebrata</taxon>
        <taxon>Euteleostomi</taxon>
        <taxon>Actinopterygii</taxon>
        <taxon>Neopterygii</taxon>
        <taxon>Teleostei</taxon>
        <taxon>Ostariophysi</taxon>
        <taxon>Characiformes</taxon>
        <taxon>Characoidei</taxon>
        <taxon>Pygocentrus</taxon>
    </lineage>
</organism>
<dbReference type="InterPro" id="IPR032675">
    <property type="entry name" value="LRR_dom_sf"/>
</dbReference>
<proteinExistence type="inferred from homology"/>
<dbReference type="Gene3D" id="3.80.10.10">
    <property type="entry name" value="Ribonuclease Inhibitor"/>
    <property type="match status" value="1"/>
</dbReference>
<comment type="similarity">
    <text evidence="1">Belongs to the ATP synthase subunit s family.</text>
</comment>
<keyword evidence="7" id="KW-1185">Reference proteome</keyword>
<evidence type="ECO:0000256" key="5">
    <source>
        <dbReference type="ARBA" id="ARBA00076566"/>
    </source>
</evidence>
<sequence>MAAPVLCQMRRRCPVVAYLSVVRREYASSPPSPPSLFSRFLFQLNQHFHDVEHLINWSSWLRNRVVRRKNVFYGYTQKRFGVNVAAAYYILGLGGGFRFAGHSDWFRPDSRGKFSYDFLNTPNSTIEEIDLSRTLINHAGLENIVSQNELRSLSLQGCPEVDDWFLARLHVFGESLQWLDLSHCPHITVGGLAALQHLRKLRRLDVSSLPRLQNPGLVRILLEEMLPHCEVIGADYEQGLILTDNVEEAEPVRHK</sequence>
<dbReference type="CTD" id="55101"/>
<name>A0AAR2KLJ7_PYGNA</name>
<comment type="function">
    <text evidence="2">Required for the assembly of the mitochondrial NADH:ubiquinone oxidoreductase complex (complex I). Involved in the assembly of the distal region of complex I.</text>
</comment>
<dbReference type="GeneTree" id="ENSGT00940000160500"/>
<accession>A0AAR2KLJ7</accession>
<dbReference type="Proteomes" id="UP001501920">
    <property type="component" value="Chromosome 19"/>
</dbReference>
<protein>
    <recommendedName>
        <fullName evidence="4">Distal membrane-arm assembly complex protein 2</fullName>
    </recommendedName>
    <alternativeName>
        <fullName evidence="5">ATP synthase subunit s-like protein</fullName>
    </alternativeName>
</protein>
<dbReference type="GO" id="GO:0019005">
    <property type="term" value="C:SCF ubiquitin ligase complex"/>
    <property type="evidence" value="ECO:0007669"/>
    <property type="project" value="TreeGrafter"/>
</dbReference>
<reference evidence="6" key="2">
    <citation type="submission" date="2025-08" db="UniProtKB">
        <authorList>
            <consortium name="Ensembl"/>
        </authorList>
    </citation>
    <scope>IDENTIFICATION</scope>
</reference>
<evidence type="ECO:0000256" key="2">
    <source>
        <dbReference type="ARBA" id="ARBA00057777"/>
    </source>
</evidence>
<dbReference type="Ensembl" id="ENSPNAT00000054931.1">
    <property type="protein sequence ID" value="ENSPNAP00000062976.1"/>
    <property type="gene ID" value="ENSPNAG00000036482.1"/>
</dbReference>
<evidence type="ECO:0000313" key="7">
    <source>
        <dbReference type="Proteomes" id="UP001501920"/>
    </source>
</evidence>
<dbReference type="PANTHER" id="PTHR13318">
    <property type="entry name" value="PARTNER OF PAIRED, ISOFORM B-RELATED"/>
    <property type="match status" value="1"/>
</dbReference>
<dbReference type="FunFam" id="3.80.10.10:FF:000168">
    <property type="entry name" value="Distal membrane arm assembly complex 2"/>
    <property type="match status" value="1"/>
</dbReference>
<reference evidence="6" key="3">
    <citation type="submission" date="2025-09" db="UniProtKB">
        <authorList>
            <consortium name="Ensembl"/>
        </authorList>
    </citation>
    <scope>IDENTIFICATION</scope>
</reference>
<dbReference type="AlphaFoldDB" id="A0AAR2KLJ7"/>
<evidence type="ECO:0000256" key="1">
    <source>
        <dbReference type="ARBA" id="ARBA00006901"/>
    </source>
</evidence>
<evidence type="ECO:0000256" key="3">
    <source>
        <dbReference type="ARBA" id="ARBA00062608"/>
    </source>
</evidence>
<evidence type="ECO:0000256" key="4">
    <source>
        <dbReference type="ARBA" id="ARBA00072316"/>
    </source>
</evidence>
<comment type="subunit">
    <text evidence="3">Interacts with incompletely assembled mitochondrial NADH:ubiquinone oxidoreductase complex (complex I).</text>
</comment>
<reference evidence="6 7" key="1">
    <citation type="submission" date="2020-10" db="EMBL/GenBank/DDBJ databases">
        <title>Pygocentrus nattereri (red-bellied piranha) genome, fPygNat1, primary haplotype.</title>
        <authorList>
            <person name="Myers G."/>
            <person name="Meyer A."/>
            <person name="Karagic N."/>
            <person name="Pippel M."/>
            <person name="Winkler S."/>
            <person name="Tracey A."/>
            <person name="Wood J."/>
            <person name="Formenti G."/>
            <person name="Howe K."/>
            <person name="Fedrigo O."/>
            <person name="Jarvis E.D."/>
        </authorList>
    </citation>
    <scope>NUCLEOTIDE SEQUENCE [LARGE SCALE GENOMIC DNA]</scope>
</reference>
<evidence type="ECO:0000313" key="6">
    <source>
        <dbReference type="Ensembl" id="ENSPNAP00000062976.1"/>
    </source>
</evidence>
<dbReference type="SUPFAM" id="SSF52047">
    <property type="entry name" value="RNI-like"/>
    <property type="match status" value="1"/>
</dbReference>
<dbReference type="RefSeq" id="XP_017579010.1">
    <property type="nucleotide sequence ID" value="XM_017723521.2"/>
</dbReference>
<dbReference type="GO" id="GO:0031146">
    <property type="term" value="P:SCF-dependent proteasomal ubiquitin-dependent protein catabolic process"/>
    <property type="evidence" value="ECO:0007669"/>
    <property type="project" value="TreeGrafter"/>
</dbReference>
<dbReference type="GeneID" id="108443096"/>
<dbReference type="PANTHER" id="PTHR13318:SF169">
    <property type="entry name" value="F-BOX AND LEUCINE-RICH REPEAT PROTEIN 9"/>
    <property type="match status" value="1"/>
</dbReference>